<evidence type="ECO:0000256" key="2">
    <source>
        <dbReference type="SAM" id="MobiDB-lite"/>
    </source>
</evidence>
<feature type="non-terminal residue" evidence="4">
    <location>
        <position position="1"/>
    </location>
</feature>
<dbReference type="SUPFAM" id="SSF47473">
    <property type="entry name" value="EF-hand"/>
    <property type="match status" value="1"/>
</dbReference>
<evidence type="ECO:0000259" key="3">
    <source>
        <dbReference type="PROSITE" id="PS50222"/>
    </source>
</evidence>
<dbReference type="CDD" id="cd00051">
    <property type="entry name" value="EFh"/>
    <property type="match status" value="1"/>
</dbReference>
<evidence type="ECO:0000313" key="4">
    <source>
        <dbReference type="EMBL" id="CAK0830327.1"/>
    </source>
</evidence>
<dbReference type="Pfam" id="PF13833">
    <property type="entry name" value="EF-hand_8"/>
    <property type="match status" value="1"/>
</dbReference>
<dbReference type="InterPro" id="IPR011992">
    <property type="entry name" value="EF-hand-dom_pair"/>
</dbReference>
<organism evidence="4 5">
    <name type="scientific">Prorocentrum cordatum</name>
    <dbReference type="NCBI Taxonomy" id="2364126"/>
    <lineage>
        <taxon>Eukaryota</taxon>
        <taxon>Sar</taxon>
        <taxon>Alveolata</taxon>
        <taxon>Dinophyceae</taxon>
        <taxon>Prorocentrales</taxon>
        <taxon>Prorocentraceae</taxon>
        <taxon>Prorocentrum</taxon>
    </lineage>
</organism>
<gene>
    <name evidence="4" type="ORF">PCOR1329_LOCUS29000</name>
</gene>
<reference evidence="4" key="1">
    <citation type="submission" date="2023-10" db="EMBL/GenBank/DDBJ databases">
        <authorList>
            <person name="Chen Y."/>
            <person name="Shah S."/>
            <person name="Dougan E. K."/>
            <person name="Thang M."/>
            <person name="Chan C."/>
        </authorList>
    </citation>
    <scope>NUCLEOTIDE SEQUENCE [LARGE SCALE GENOMIC DNA]</scope>
</reference>
<name>A0ABN9SEA7_9DINO</name>
<evidence type="ECO:0000313" key="5">
    <source>
        <dbReference type="Proteomes" id="UP001189429"/>
    </source>
</evidence>
<dbReference type="PROSITE" id="PS50222">
    <property type="entry name" value="EF_HAND_2"/>
    <property type="match status" value="1"/>
</dbReference>
<dbReference type="Gene3D" id="1.10.238.10">
    <property type="entry name" value="EF-hand"/>
    <property type="match status" value="1"/>
</dbReference>
<protein>
    <recommendedName>
        <fullName evidence="3">EF-hand domain-containing protein</fullName>
    </recommendedName>
</protein>
<proteinExistence type="predicted"/>
<dbReference type="EMBL" id="CAUYUJ010010823">
    <property type="protein sequence ID" value="CAK0830327.1"/>
    <property type="molecule type" value="Genomic_DNA"/>
</dbReference>
<feature type="compositionally biased region" description="Basic residues" evidence="2">
    <location>
        <begin position="1"/>
        <end position="29"/>
    </location>
</feature>
<accession>A0ABN9SEA7</accession>
<dbReference type="InterPro" id="IPR002048">
    <property type="entry name" value="EF_hand_dom"/>
</dbReference>
<feature type="region of interest" description="Disordered" evidence="2">
    <location>
        <begin position="1"/>
        <end position="63"/>
    </location>
</feature>
<sequence length="131" mass="13905">GVSGVRPRRRRHALAARPGAGHRRGRRGGAGRDARPARGRGGWPEPRGPARCGRRPLRRPRGRGPDLLALAFDLCGGRDANGAIGRDALGAGLRKLGLGCTEEEVLELMKEFDLDGDGKLCEEELAALVGV</sequence>
<comment type="caution">
    <text evidence="4">The sequence shown here is derived from an EMBL/GenBank/DDBJ whole genome shotgun (WGS) entry which is preliminary data.</text>
</comment>
<evidence type="ECO:0000256" key="1">
    <source>
        <dbReference type="ARBA" id="ARBA00022837"/>
    </source>
</evidence>
<feature type="compositionally biased region" description="Basic residues" evidence="2">
    <location>
        <begin position="52"/>
        <end position="62"/>
    </location>
</feature>
<keyword evidence="5" id="KW-1185">Reference proteome</keyword>
<feature type="domain" description="EF-hand" evidence="3">
    <location>
        <begin position="100"/>
        <end position="131"/>
    </location>
</feature>
<keyword evidence="1" id="KW-0106">Calcium</keyword>
<dbReference type="Proteomes" id="UP001189429">
    <property type="component" value="Unassembled WGS sequence"/>
</dbReference>
<dbReference type="PROSITE" id="PS00018">
    <property type="entry name" value="EF_HAND_1"/>
    <property type="match status" value="1"/>
</dbReference>
<dbReference type="InterPro" id="IPR018247">
    <property type="entry name" value="EF_Hand_1_Ca_BS"/>
</dbReference>